<keyword evidence="2" id="KW-0812">Transmembrane</keyword>
<gene>
    <name evidence="3" type="ORF">ACFQFD_16480</name>
</gene>
<dbReference type="EMBL" id="JBHSWX010000012">
    <property type="protein sequence ID" value="MFC6787536.1"/>
    <property type="molecule type" value="Genomic_DNA"/>
</dbReference>
<accession>A0ABD5TE05</accession>
<name>A0ABD5TE05_9EURY</name>
<dbReference type="Proteomes" id="UP001596443">
    <property type="component" value="Unassembled WGS sequence"/>
</dbReference>
<dbReference type="RefSeq" id="WP_284061687.1">
    <property type="nucleotide sequence ID" value="NZ_CP126158.1"/>
</dbReference>
<evidence type="ECO:0000256" key="1">
    <source>
        <dbReference type="SAM" id="MobiDB-lite"/>
    </source>
</evidence>
<evidence type="ECO:0008006" key="5">
    <source>
        <dbReference type="Google" id="ProtNLM"/>
    </source>
</evidence>
<sequence length="143" mass="15068">MVGVLTEPVVRLLLTGVLCLVPTIAFLGLLRLLERLRNDVLVEHTIRMAAEEGATAGAAATRADPAVAFGVARDGSTGRSEPEPADETDWEDPRPTRRLVLCSACATLRSPRPGACPTCGAALDAAADRSDADLDPEGEPRRP</sequence>
<evidence type="ECO:0000313" key="4">
    <source>
        <dbReference type="Proteomes" id="UP001596443"/>
    </source>
</evidence>
<keyword evidence="2" id="KW-1133">Transmembrane helix</keyword>
<evidence type="ECO:0000256" key="2">
    <source>
        <dbReference type="SAM" id="Phobius"/>
    </source>
</evidence>
<dbReference type="AlphaFoldDB" id="A0ABD5TE05"/>
<keyword evidence="2" id="KW-0472">Membrane</keyword>
<proteinExistence type="predicted"/>
<reference evidence="3 4" key="1">
    <citation type="journal article" date="2019" name="Int. J. Syst. Evol. Microbiol.">
        <title>The Global Catalogue of Microorganisms (GCM) 10K type strain sequencing project: providing services to taxonomists for standard genome sequencing and annotation.</title>
        <authorList>
            <consortium name="The Broad Institute Genomics Platform"/>
            <consortium name="The Broad Institute Genome Sequencing Center for Infectious Disease"/>
            <person name="Wu L."/>
            <person name="Ma J."/>
        </authorList>
    </citation>
    <scope>NUCLEOTIDE SEQUENCE [LARGE SCALE GENOMIC DNA]</scope>
    <source>
        <strain evidence="3 4">SYNS20</strain>
    </source>
</reference>
<organism evidence="3 4">
    <name type="scientific">Halobaculum halobium</name>
    <dbReference type="NCBI Taxonomy" id="3032281"/>
    <lineage>
        <taxon>Archaea</taxon>
        <taxon>Methanobacteriati</taxon>
        <taxon>Methanobacteriota</taxon>
        <taxon>Stenosarchaea group</taxon>
        <taxon>Halobacteria</taxon>
        <taxon>Halobacteriales</taxon>
        <taxon>Haloferacaceae</taxon>
        <taxon>Halobaculum</taxon>
    </lineage>
</organism>
<keyword evidence="4" id="KW-1185">Reference proteome</keyword>
<evidence type="ECO:0000313" key="3">
    <source>
        <dbReference type="EMBL" id="MFC6787536.1"/>
    </source>
</evidence>
<protein>
    <recommendedName>
        <fullName evidence="5">Zinc ribbon domain-containing protein</fullName>
    </recommendedName>
</protein>
<dbReference type="GeneID" id="81210666"/>
<feature type="transmembrane region" description="Helical" evidence="2">
    <location>
        <begin position="12"/>
        <end position="33"/>
    </location>
</feature>
<feature type="region of interest" description="Disordered" evidence="1">
    <location>
        <begin position="71"/>
        <end position="93"/>
    </location>
</feature>
<comment type="caution">
    <text evidence="3">The sequence shown here is derived from an EMBL/GenBank/DDBJ whole genome shotgun (WGS) entry which is preliminary data.</text>
</comment>